<dbReference type="EMBL" id="JAKQYM010000001">
    <property type="protein sequence ID" value="MCI2227877.1"/>
    <property type="molecule type" value="Genomic_DNA"/>
</dbReference>
<sequence>MLNRNLLILIFLTYTYQLSAQNKPNRKTIKTVRVSKAPKIDGILNDDAWKNTEVITDFVIFRPDNGKPVSREYQTSVKVIYNDDAVYISAQMNDPNPKEIPKEFAIRDNFSISDFFLVTINPNDDGQNPFEFIVQATGNQADAKVSNGNEDLNWSAVWESAVSTDHKGWNVEMKIPYRALRFANRPIQSWGFNFHRRLEKLNTQHTWTHVDNSVGNWTQYDGLITDFKDIKPPTRLNLYPYASATTTSYKGKSEFDYSLGMDIKYGLTENFTLDATLIPDFSQVGFDNVVLNLGPFEQQFTEQRQFFTEGTELFNKGNLFYSRRIGSSPIDQFNVSSTLIEQDNFDSNGKRVNEEIIDYPTKVTMLNAVKISGRTKSGLGIGFFNAITEKTQATIKTTTEQTNGGATSKTITTRKEVIDPFTNFNILVLDQQFNQNSTVSLINTNVTRNGRFRDANVTALNWHIETKDSKYNVDGSVKMSNLSDDIYNPNTGYTFDNSFGYNSGNWNWELGYNFENKDFNPNDFGILFSNNEQTIYGSAGWTTLQPTKRFNSYNFSLYNQLKFQHFSGIYTGYDLSLSYNAQTRNRFSYGGNINYSTESKDFFEPRQGTTSGVYFLQPESKNINIYISTNSQKKLELNTSAYYTGYTNNPKTGYGFSIAPRYRFTDQFSLTYNMNFNKTNNDQGYIDEVASDIIFGMRDRKSYTNTLSGKYSFSTKSSLALSFRHYWGSVSYNSYHTLNSEGNLDPNNTYSGDDVNFNSWNLDLNYVWQFAPGSQLIAFYRNSLVNQDNKSNLSFFNNLDNLFKQSQRHTFSVRLVYFIDYNKLKNLF</sequence>
<dbReference type="CDD" id="cd09618">
    <property type="entry name" value="CBM9_like_2"/>
    <property type="match status" value="1"/>
</dbReference>
<protein>
    <submittedName>
        <fullName evidence="3">DUF5916 domain-containing protein</fullName>
    </submittedName>
</protein>
<feature type="domain" description="Carbohydrate-binding" evidence="1">
    <location>
        <begin position="40"/>
        <end position="196"/>
    </location>
</feature>
<dbReference type="GO" id="GO:0016052">
    <property type="term" value="P:carbohydrate catabolic process"/>
    <property type="evidence" value="ECO:0007669"/>
    <property type="project" value="InterPro"/>
</dbReference>
<keyword evidence="4" id="KW-1185">Reference proteome</keyword>
<dbReference type="GO" id="GO:0030246">
    <property type="term" value="F:carbohydrate binding"/>
    <property type="evidence" value="ECO:0007669"/>
    <property type="project" value="InterPro"/>
</dbReference>
<gene>
    <name evidence="3" type="ORF">MC378_01775</name>
</gene>
<dbReference type="InterPro" id="IPR010502">
    <property type="entry name" value="Carb-bd_dom_fam9"/>
</dbReference>
<accession>A0A9X2AI93</accession>
<dbReference type="Pfam" id="PF06452">
    <property type="entry name" value="CBM9_1"/>
    <property type="match status" value="1"/>
</dbReference>
<evidence type="ECO:0000313" key="3">
    <source>
        <dbReference type="EMBL" id="MCI2227877.1"/>
    </source>
</evidence>
<dbReference type="GO" id="GO:0004553">
    <property type="term" value="F:hydrolase activity, hydrolyzing O-glycosyl compounds"/>
    <property type="evidence" value="ECO:0007669"/>
    <property type="project" value="InterPro"/>
</dbReference>
<comment type="caution">
    <text evidence="3">The sequence shown here is derived from an EMBL/GenBank/DDBJ whole genome shotgun (WGS) entry which is preliminary data.</text>
</comment>
<dbReference type="Proteomes" id="UP001139369">
    <property type="component" value="Unassembled WGS sequence"/>
</dbReference>
<evidence type="ECO:0000259" key="1">
    <source>
        <dbReference type="Pfam" id="PF06452"/>
    </source>
</evidence>
<dbReference type="Pfam" id="PF19313">
    <property type="entry name" value="DUF5916"/>
    <property type="match status" value="1"/>
</dbReference>
<evidence type="ECO:0000259" key="2">
    <source>
        <dbReference type="Pfam" id="PF19313"/>
    </source>
</evidence>
<evidence type="ECO:0000313" key="4">
    <source>
        <dbReference type="Proteomes" id="UP001139369"/>
    </source>
</evidence>
<proteinExistence type="predicted"/>
<organism evidence="3 4">
    <name type="scientific">Polaribacter marinus</name>
    <dbReference type="NCBI Taxonomy" id="2916838"/>
    <lineage>
        <taxon>Bacteria</taxon>
        <taxon>Pseudomonadati</taxon>
        <taxon>Bacteroidota</taxon>
        <taxon>Flavobacteriia</taxon>
        <taxon>Flavobacteriales</taxon>
        <taxon>Flavobacteriaceae</taxon>
    </lineage>
</organism>
<dbReference type="SUPFAM" id="SSF49344">
    <property type="entry name" value="CBD9-like"/>
    <property type="match status" value="1"/>
</dbReference>
<reference evidence="3" key="1">
    <citation type="submission" date="2022-02" db="EMBL/GenBank/DDBJ databases">
        <title>Polaribacter sp. MSW13, isolated from seawater.</title>
        <authorList>
            <person name="Kristyanto S."/>
            <person name="Jung J."/>
            <person name="Jeon C.O."/>
        </authorList>
    </citation>
    <scope>NUCLEOTIDE SEQUENCE</scope>
    <source>
        <strain evidence="3">MSW13</strain>
    </source>
</reference>
<dbReference type="Gene3D" id="2.60.40.1190">
    <property type="match status" value="1"/>
</dbReference>
<feature type="domain" description="DUF5916" evidence="2">
    <location>
        <begin position="232"/>
        <end position="828"/>
    </location>
</feature>
<dbReference type="InterPro" id="IPR045670">
    <property type="entry name" value="DUF5916"/>
</dbReference>
<dbReference type="RefSeq" id="WP_242176997.1">
    <property type="nucleotide sequence ID" value="NZ_JAKQYM010000001.1"/>
</dbReference>
<dbReference type="AlphaFoldDB" id="A0A9X2AI93"/>
<name>A0A9X2AI93_9FLAO</name>